<feature type="non-terminal residue" evidence="2">
    <location>
        <position position="1"/>
    </location>
</feature>
<proteinExistence type="predicted"/>
<dbReference type="AlphaFoldDB" id="A0AAV5V302"/>
<evidence type="ECO:0000256" key="1">
    <source>
        <dbReference type="SAM" id="SignalP"/>
    </source>
</evidence>
<comment type="caution">
    <text evidence="2">The sequence shown here is derived from an EMBL/GenBank/DDBJ whole genome shotgun (WGS) entry which is preliminary data.</text>
</comment>
<evidence type="ECO:0000313" key="3">
    <source>
        <dbReference type="Proteomes" id="UP001432322"/>
    </source>
</evidence>
<dbReference type="EMBL" id="BTSY01000002">
    <property type="protein sequence ID" value="GMT13804.1"/>
    <property type="molecule type" value="Genomic_DNA"/>
</dbReference>
<feature type="signal peptide" evidence="1">
    <location>
        <begin position="1"/>
        <end position="22"/>
    </location>
</feature>
<dbReference type="Proteomes" id="UP001432322">
    <property type="component" value="Unassembled WGS sequence"/>
</dbReference>
<keyword evidence="1" id="KW-0732">Signal</keyword>
<organism evidence="2 3">
    <name type="scientific">Pristionchus fissidentatus</name>
    <dbReference type="NCBI Taxonomy" id="1538716"/>
    <lineage>
        <taxon>Eukaryota</taxon>
        <taxon>Metazoa</taxon>
        <taxon>Ecdysozoa</taxon>
        <taxon>Nematoda</taxon>
        <taxon>Chromadorea</taxon>
        <taxon>Rhabditida</taxon>
        <taxon>Rhabditina</taxon>
        <taxon>Diplogasteromorpha</taxon>
        <taxon>Diplogasteroidea</taxon>
        <taxon>Neodiplogasteridae</taxon>
        <taxon>Pristionchus</taxon>
    </lineage>
</organism>
<feature type="chain" id="PRO_5043955362" evidence="1">
    <location>
        <begin position="23"/>
        <end position="130"/>
    </location>
</feature>
<gene>
    <name evidence="2" type="ORF">PFISCL1PPCAC_5101</name>
</gene>
<evidence type="ECO:0000313" key="2">
    <source>
        <dbReference type="EMBL" id="GMT13804.1"/>
    </source>
</evidence>
<protein>
    <submittedName>
        <fullName evidence="2">Uncharacterized protein</fullName>
    </submittedName>
</protein>
<keyword evidence="3" id="KW-1185">Reference proteome</keyword>
<name>A0AAV5V302_9BILA</name>
<accession>A0AAV5V302</accession>
<sequence length="130" mass="15171">FSPLLVVVLTALLARDDVTVNANPSLSDRLRNKANEDAIRLELRGRNISDAAIDDLLGFYLSPEIYVFEKHHDMFLQWIKKWDIKQFEHFISDKEANSKLQSTMPTEFTEDQKEVKKRFAFFSCGFIPCW</sequence>
<reference evidence="2" key="1">
    <citation type="submission" date="2023-10" db="EMBL/GenBank/DDBJ databases">
        <title>Genome assembly of Pristionchus species.</title>
        <authorList>
            <person name="Yoshida K."/>
            <person name="Sommer R.J."/>
        </authorList>
    </citation>
    <scope>NUCLEOTIDE SEQUENCE</scope>
    <source>
        <strain evidence="2">RS5133</strain>
    </source>
</reference>